<dbReference type="PANTHER" id="PTHR17901:SF14">
    <property type="entry name" value="MAGNESIUM-DEPENDENT PHOSPHATASE 1"/>
    <property type="match status" value="1"/>
</dbReference>
<name>A0AAN6EVU0_EXODE</name>
<dbReference type="NCBIfam" id="TIGR01681">
    <property type="entry name" value="HAD-SF-IIIC"/>
    <property type="match status" value="1"/>
</dbReference>
<sequence>MPKSKSKTQQTLPLTTRTTRIPSTFSDGLPLPALLVFDLDYTLWPFWVDTHVSAPVKPASPAGQYNTRMLDRDGESFSFYDDVPGILAAAKERGIPMSLASRTHAPDLARDMLRGLHVPSSTEKNTSQQNPQALDNNSDVDDVDDNDEQHFPTQGALQNNPNNTNISTLSPRRAVDFFIHSQIYPGTKTTHFRRIRAAMQKAGTPVDFEDMVFFDDESRNRNVETELGVTFWLVRDGVTSDEVDRGIWEWRKRKGFAQKK</sequence>
<accession>A0AAN6EVU0</accession>
<gene>
    <name evidence="2" type="ORF">HRR80_004282</name>
</gene>
<dbReference type="SFLD" id="SFLDG01129">
    <property type="entry name" value="C1.5:_HAD__Beta-PGM__Phosphata"/>
    <property type="match status" value="1"/>
</dbReference>
<evidence type="ECO:0000256" key="1">
    <source>
        <dbReference type="SAM" id="MobiDB-lite"/>
    </source>
</evidence>
<dbReference type="Proteomes" id="UP001161757">
    <property type="component" value="Unassembled WGS sequence"/>
</dbReference>
<feature type="compositionally biased region" description="Polar residues" evidence="1">
    <location>
        <begin position="151"/>
        <end position="168"/>
    </location>
</feature>
<protein>
    <recommendedName>
        <fullName evidence="4">Magnesium-dependent phosphatase-1</fullName>
    </recommendedName>
</protein>
<evidence type="ECO:0000313" key="2">
    <source>
        <dbReference type="EMBL" id="KAJ8991659.1"/>
    </source>
</evidence>
<dbReference type="NCBIfam" id="TIGR01685">
    <property type="entry name" value="MDP-1"/>
    <property type="match status" value="1"/>
</dbReference>
<dbReference type="InterPro" id="IPR023214">
    <property type="entry name" value="HAD_sf"/>
</dbReference>
<dbReference type="SFLD" id="SFLDG01131">
    <property type="entry name" value="C1.5.2:_MDP_Like"/>
    <property type="match status" value="1"/>
</dbReference>
<dbReference type="SFLD" id="SFLDS00003">
    <property type="entry name" value="Haloacid_Dehalogenase"/>
    <property type="match status" value="1"/>
</dbReference>
<dbReference type="EMBL" id="JAJGCB010000007">
    <property type="protein sequence ID" value="KAJ8991659.1"/>
    <property type="molecule type" value="Genomic_DNA"/>
</dbReference>
<evidence type="ECO:0008006" key="4">
    <source>
        <dbReference type="Google" id="ProtNLM"/>
    </source>
</evidence>
<feature type="compositionally biased region" description="Polar residues" evidence="1">
    <location>
        <begin position="119"/>
        <end position="134"/>
    </location>
</feature>
<dbReference type="AlphaFoldDB" id="A0AAN6EVU0"/>
<dbReference type="InterPro" id="IPR010033">
    <property type="entry name" value="HAD_SF_ppase_IIIC"/>
</dbReference>
<reference evidence="2" key="1">
    <citation type="submission" date="2023-01" db="EMBL/GenBank/DDBJ databases">
        <title>Exophiala dermititidis isolated from Cystic Fibrosis Patient.</title>
        <authorList>
            <person name="Kurbessoian T."/>
            <person name="Crocker A."/>
            <person name="Murante D."/>
            <person name="Hogan D.A."/>
            <person name="Stajich J.E."/>
        </authorList>
    </citation>
    <scope>NUCLEOTIDE SEQUENCE</scope>
    <source>
        <strain evidence="2">Ex8</strain>
    </source>
</reference>
<feature type="compositionally biased region" description="Acidic residues" evidence="1">
    <location>
        <begin position="138"/>
        <end position="147"/>
    </location>
</feature>
<dbReference type="SUPFAM" id="SSF56784">
    <property type="entry name" value="HAD-like"/>
    <property type="match status" value="1"/>
</dbReference>
<evidence type="ECO:0000313" key="3">
    <source>
        <dbReference type="Proteomes" id="UP001161757"/>
    </source>
</evidence>
<organism evidence="2 3">
    <name type="scientific">Exophiala dermatitidis</name>
    <name type="common">Black yeast-like fungus</name>
    <name type="synonym">Wangiella dermatitidis</name>
    <dbReference type="NCBI Taxonomy" id="5970"/>
    <lineage>
        <taxon>Eukaryota</taxon>
        <taxon>Fungi</taxon>
        <taxon>Dikarya</taxon>
        <taxon>Ascomycota</taxon>
        <taxon>Pezizomycotina</taxon>
        <taxon>Eurotiomycetes</taxon>
        <taxon>Chaetothyriomycetidae</taxon>
        <taxon>Chaetothyriales</taxon>
        <taxon>Herpotrichiellaceae</taxon>
        <taxon>Exophiala</taxon>
    </lineage>
</organism>
<dbReference type="InterPro" id="IPR036412">
    <property type="entry name" value="HAD-like_sf"/>
</dbReference>
<dbReference type="InterPro" id="IPR010036">
    <property type="entry name" value="MDP_1_eu_arc"/>
</dbReference>
<dbReference type="Pfam" id="PF12689">
    <property type="entry name" value="Acid_PPase"/>
    <property type="match status" value="2"/>
</dbReference>
<feature type="region of interest" description="Disordered" evidence="1">
    <location>
        <begin position="119"/>
        <end position="168"/>
    </location>
</feature>
<comment type="caution">
    <text evidence="2">The sequence shown here is derived from an EMBL/GenBank/DDBJ whole genome shotgun (WGS) entry which is preliminary data.</text>
</comment>
<proteinExistence type="predicted"/>
<dbReference type="Gene3D" id="3.40.50.1000">
    <property type="entry name" value="HAD superfamily/HAD-like"/>
    <property type="match status" value="1"/>
</dbReference>
<dbReference type="GO" id="GO:0003993">
    <property type="term" value="F:acid phosphatase activity"/>
    <property type="evidence" value="ECO:0007669"/>
    <property type="project" value="TreeGrafter"/>
</dbReference>
<dbReference type="PANTHER" id="PTHR17901">
    <property type="entry name" value="MAGNESIUM-DEPENDENT PHOSPHATASE 1 MDP1"/>
    <property type="match status" value="1"/>
</dbReference>